<dbReference type="EMBL" id="AP017313">
    <property type="protein sequence ID" value="BAU52024.1"/>
    <property type="molecule type" value="Genomic_DNA"/>
</dbReference>
<name>A0A110AZM8_9SPHI</name>
<dbReference type="AlphaFoldDB" id="A0A110AZM8"/>
<dbReference type="RefSeq" id="WP_096349389.1">
    <property type="nucleotide sequence ID" value="NZ_AP017313.1"/>
</dbReference>
<dbReference type="Proteomes" id="UP000218263">
    <property type="component" value="Chromosome"/>
</dbReference>
<gene>
    <name evidence="1" type="ORF">MgSA37_00174</name>
</gene>
<reference evidence="1 2" key="1">
    <citation type="submission" date="2015-12" db="EMBL/GenBank/DDBJ databases">
        <title>Genome sequence of Mucilaginibacter gotjawali.</title>
        <authorList>
            <person name="Lee J.S."/>
            <person name="Lee K.C."/>
            <person name="Kim K.K."/>
            <person name="Lee B.W."/>
        </authorList>
    </citation>
    <scope>NUCLEOTIDE SEQUENCE [LARGE SCALE GENOMIC DNA]</scope>
    <source>
        <strain evidence="1 2">SA3-7</strain>
    </source>
</reference>
<protein>
    <submittedName>
        <fullName evidence="1">Uncharacterized protein</fullName>
    </submittedName>
</protein>
<evidence type="ECO:0000313" key="1">
    <source>
        <dbReference type="EMBL" id="BAU52024.1"/>
    </source>
</evidence>
<proteinExistence type="predicted"/>
<evidence type="ECO:0000313" key="2">
    <source>
        <dbReference type="Proteomes" id="UP000218263"/>
    </source>
</evidence>
<dbReference type="OrthoDB" id="800103at2"/>
<accession>A0A110AZM8</accession>
<keyword evidence="2" id="KW-1185">Reference proteome</keyword>
<dbReference type="KEGG" id="mgot:MgSA37_00174"/>
<organism evidence="1 2">
    <name type="scientific">Mucilaginibacter gotjawali</name>
    <dbReference type="NCBI Taxonomy" id="1550579"/>
    <lineage>
        <taxon>Bacteria</taxon>
        <taxon>Pseudomonadati</taxon>
        <taxon>Bacteroidota</taxon>
        <taxon>Sphingobacteriia</taxon>
        <taxon>Sphingobacteriales</taxon>
        <taxon>Sphingobacteriaceae</taxon>
        <taxon>Mucilaginibacter</taxon>
    </lineage>
</organism>
<sequence length="62" mass="7114">MKKLFCMVALAAISFGSVYAHSAVTTNRHVMQNDTTKKKKTKRDSTKRKKDSTDVKQQIKRK</sequence>